<proteinExistence type="predicted"/>
<accession>A0AC58S0E2</accession>
<keyword evidence="1" id="KW-1185">Reference proteome</keyword>
<reference evidence="1" key="1">
    <citation type="journal article" date="2014" name="Nat. Commun.">
        <title>The tobacco genome sequence and its comparison with those of tomato and potato.</title>
        <authorList>
            <person name="Sierro N."/>
            <person name="Battey J.N."/>
            <person name="Ouadi S."/>
            <person name="Bakaher N."/>
            <person name="Bovet L."/>
            <person name="Willig A."/>
            <person name="Goepfert S."/>
            <person name="Peitsch M.C."/>
            <person name="Ivanov N.V."/>
        </authorList>
    </citation>
    <scope>NUCLEOTIDE SEQUENCE [LARGE SCALE GENOMIC DNA]</scope>
</reference>
<dbReference type="RefSeq" id="XP_075078456.1">
    <property type="nucleotide sequence ID" value="XM_075222355.1"/>
</dbReference>
<reference evidence="2" key="2">
    <citation type="submission" date="2025-08" db="UniProtKB">
        <authorList>
            <consortium name="RefSeq"/>
        </authorList>
    </citation>
    <scope>IDENTIFICATION</scope>
    <source>
        <tissue evidence="2">Leaf</tissue>
    </source>
</reference>
<protein>
    <submittedName>
        <fullName evidence="2">Kirola-like</fullName>
    </submittedName>
</protein>
<name>A0AC58S0E2_TOBAC</name>
<organism evidence="1 2">
    <name type="scientific">Nicotiana tabacum</name>
    <name type="common">Common tobacco</name>
    <dbReference type="NCBI Taxonomy" id="4097"/>
    <lineage>
        <taxon>Eukaryota</taxon>
        <taxon>Viridiplantae</taxon>
        <taxon>Streptophyta</taxon>
        <taxon>Embryophyta</taxon>
        <taxon>Tracheophyta</taxon>
        <taxon>Spermatophyta</taxon>
        <taxon>Magnoliopsida</taxon>
        <taxon>eudicotyledons</taxon>
        <taxon>Gunneridae</taxon>
        <taxon>Pentapetalae</taxon>
        <taxon>asterids</taxon>
        <taxon>lamiids</taxon>
        <taxon>Solanales</taxon>
        <taxon>Solanaceae</taxon>
        <taxon>Nicotianoideae</taxon>
        <taxon>Nicotianeae</taxon>
        <taxon>Nicotiana</taxon>
    </lineage>
</organism>
<dbReference type="Proteomes" id="UP000790787">
    <property type="component" value="Chromosome 9"/>
</dbReference>
<evidence type="ECO:0000313" key="2">
    <source>
        <dbReference type="RefSeq" id="XP_075078456.1"/>
    </source>
</evidence>
<sequence>MALSGELEFEVEIKSPGSVFVEIYGSNKEYLPKICSKIVPRIDLLEGEWGQVGCVIMVYYSIDGVEMISKELVEAVDEKNKSIVYNLLEGELMKLYKTLRFTFQIISKNEAEFVKTTIEYEKLSEDVPFPDKLKEFVTAVTKTIDVHYCQVSNDQ</sequence>
<gene>
    <name evidence="2" type="primary">LOC142164382</name>
</gene>
<evidence type="ECO:0000313" key="1">
    <source>
        <dbReference type="Proteomes" id="UP000790787"/>
    </source>
</evidence>